<keyword evidence="3" id="KW-1185">Reference proteome</keyword>
<accession>A0A4Y2SIZ9</accession>
<feature type="compositionally biased region" description="Basic and acidic residues" evidence="1">
    <location>
        <begin position="69"/>
        <end position="84"/>
    </location>
</feature>
<evidence type="ECO:0000256" key="1">
    <source>
        <dbReference type="SAM" id="MobiDB-lite"/>
    </source>
</evidence>
<name>A0A4Y2SIZ9_ARAVE</name>
<dbReference type="AlphaFoldDB" id="A0A4Y2SIZ9"/>
<sequence>MFVDLVNVIFYVGQTLSCWCGRHLNLQTVSKLPLHTSGKTFDAPQSELHETLTHVCSSMEIGSLTWNPSDRDFATRQPGHSEQK</sequence>
<organism evidence="2 3">
    <name type="scientific">Araneus ventricosus</name>
    <name type="common">Orbweaver spider</name>
    <name type="synonym">Epeira ventricosa</name>
    <dbReference type="NCBI Taxonomy" id="182803"/>
    <lineage>
        <taxon>Eukaryota</taxon>
        <taxon>Metazoa</taxon>
        <taxon>Ecdysozoa</taxon>
        <taxon>Arthropoda</taxon>
        <taxon>Chelicerata</taxon>
        <taxon>Arachnida</taxon>
        <taxon>Araneae</taxon>
        <taxon>Araneomorphae</taxon>
        <taxon>Entelegynae</taxon>
        <taxon>Araneoidea</taxon>
        <taxon>Araneidae</taxon>
        <taxon>Araneus</taxon>
    </lineage>
</organism>
<gene>
    <name evidence="2" type="ORF">AVEN_10279_1</name>
</gene>
<proteinExistence type="predicted"/>
<protein>
    <submittedName>
        <fullName evidence="2">Uncharacterized protein</fullName>
    </submittedName>
</protein>
<dbReference type="EMBL" id="BGPR01021727">
    <property type="protein sequence ID" value="GBN87270.1"/>
    <property type="molecule type" value="Genomic_DNA"/>
</dbReference>
<evidence type="ECO:0000313" key="2">
    <source>
        <dbReference type="EMBL" id="GBN87270.1"/>
    </source>
</evidence>
<feature type="region of interest" description="Disordered" evidence="1">
    <location>
        <begin position="64"/>
        <end position="84"/>
    </location>
</feature>
<evidence type="ECO:0000313" key="3">
    <source>
        <dbReference type="Proteomes" id="UP000499080"/>
    </source>
</evidence>
<reference evidence="2 3" key="1">
    <citation type="journal article" date="2019" name="Sci. Rep.">
        <title>Orb-weaving spider Araneus ventricosus genome elucidates the spidroin gene catalogue.</title>
        <authorList>
            <person name="Kono N."/>
            <person name="Nakamura H."/>
            <person name="Ohtoshi R."/>
            <person name="Moran D.A.P."/>
            <person name="Shinohara A."/>
            <person name="Yoshida Y."/>
            <person name="Fujiwara M."/>
            <person name="Mori M."/>
            <person name="Tomita M."/>
            <person name="Arakawa K."/>
        </authorList>
    </citation>
    <scope>NUCLEOTIDE SEQUENCE [LARGE SCALE GENOMIC DNA]</scope>
</reference>
<dbReference type="Proteomes" id="UP000499080">
    <property type="component" value="Unassembled WGS sequence"/>
</dbReference>
<comment type="caution">
    <text evidence="2">The sequence shown here is derived from an EMBL/GenBank/DDBJ whole genome shotgun (WGS) entry which is preliminary data.</text>
</comment>